<name>A0ACB5RV47_9PEZI</name>
<evidence type="ECO:0000313" key="2">
    <source>
        <dbReference type="Proteomes" id="UP001165186"/>
    </source>
</evidence>
<keyword evidence="2" id="KW-1185">Reference proteome</keyword>
<protein>
    <submittedName>
        <fullName evidence="1">Telomerase holoenzyme est3 subunit</fullName>
    </submittedName>
</protein>
<sequence>MGSLLKPWLGEEVEEEVDMALEYWETDPKQRTRIEHSQAQEAMFEDDGSNLRIQVQMALSARAHVQIVNVRVAVPIRIV</sequence>
<proteinExistence type="predicted"/>
<accession>A0ACB5RV47</accession>
<dbReference type="EMBL" id="BSXG01000013">
    <property type="protein sequence ID" value="GME24394.1"/>
    <property type="molecule type" value="Genomic_DNA"/>
</dbReference>
<comment type="caution">
    <text evidence="1">The sequence shown here is derived from an EMBL/GenBank/DDBJ whole genome shotgun (WGS) entry which is preliminary data.</text>
</comment>
<evidence type="ECO:0000313" key="1">
    <source>
        <dbReference type="EMBL" id="GME24394.1"/>
    </source>
</evidence>
<gene>
    <name evidence="1" type="primary">g10417</name>
    <name evidence="1" type="ORF">NpPPO83_00010417</name>
</gene>
<dbReference type="Proteomes" id="UP001165186">
    <property type="component" value="Unassembled WGS sequence"/>
</dbReference>
<reference evidence="1" key="1">
    <citation type="submission" date="2024-09" db="EMBL/GenBank/DDBJ databases">
        <title>Draft Genome Sequences of Neofusicoccum parvum.</title>
        <authorList>
            <person name="Ashida A."/>
            <person name="Camagna M."/>
            <person name="Tanaka A."/>
            <person name="Takemoto D."/>
        </authorList>
    </citation>
    <scope>NUCLEOTIDE SEQUENCE</scope>
    <source>
        <strain evidence="1">PPO83</strain>
    </source>
</reference>
<organism evidence="1 2">
    <name type="scientific">Neofusicoccum parvum</name>
    <dbReference type="NCBI Taxonomy" id="310453"/>
    <lineage>
        <taxon>Eukaryota</taxon>
        <taxon>Fungi</taxon>
        <taxon>Dikarya</taxon>
        <taxon>Ascomycota</taxon>
        <taxon>Pezizomycotina</taxon>
        <taxon>Dothideomycetes</taxon>
        <taxon>Dothideomycetes incertae sedis</taxon>
        <taxon>Botryosphaeriales</taxon>
        <taxon>Botryosphaeriaceae</taxon>
        <taxon>Neofusicoccum</taxon>
    </lineage>
</organism>